<organism evidence="3">
    <name type="scientific">Rhodosorus marinus</name>
    <dbReference type="NCBI Taxonomy" id="101924"/>
    <lineage>
        <taxon>Eukaryota</taxon>
        <taxon>Rhodophyta</taxon>
        <taxon>Stylonematophyceae</taxon>
        <taxon>Stylonematales</taxon>
        <taxon>Stylonemataceae</taxon>
        <taxon>Rhodosorus</taxon>
    </lineage>
</organism>
<dbReference type="AlphaFoldDB" id="A0A6T6K4P7"/>
<evidence type="ECO:0000313" key="3">
    <source>
        <dbReference type="EMBL" id="CAD8389278.1"/>
    </source>
</evidence>
<dbReference type="EMBL" id="HBEK01000129">
    <property type="protein sequence ID" value="CAD8389280.1"/>
    <property type="molecule type" value="Transcribed_RNA"/>
</dbReference>
<dbReference type="PANTHER" id="PTHR14237:SF80">
    <property type="entry name" value="MOLYBDENUM COFACTOR SULFURASE"/>
    <property type="match status" value="1"/>
</dbReference>
<dbReference type="Pfam" id="PF00266">
    <property type="entry name" value="Aminotran_5"/>
    <property type="match status" value="1"/>
</dbReference>
<gene>
    <name evidence="3" type="ORF">RMAR0315_LOCUS65</name>
    <name evidence="4" type="ORF">RMAR0315_LOCUS66</name>
</gene>
<reference evidence="3" key="1">
    <citation type="submission" date="2021-01" db="EMBL/GenBank/DDBJ databases">
        <authorList>
            <person name="Corre E."/>
            <person name="Pelletier E."/>
            <person name="Niang G."/>
            <person name="Scheremetjew M."/>
            <person name="Finn R."/>
            <person name="Kale V."/>
            <person name="Holt S."/>
            <person name="Cochrane G."/>
            <person name="Meng A."/>
            <person name="Brown T."/>
            <person name="Cohen L."/>
        </authorList>
    </citation>
    <scope>NUCLEOTIDE SEQUENCE</scope>
    <source>
        <strain evidence="3">UTEX LB 2760</strain>
    </source>
</reference>
<sequence>MLSRASYIVNKLSAGSSNPLCFVLNNAFCIVWLLILCLKRNMATWIRSLPGAWWESSDERALRGLVEKQVKVDDVRANPAEDENCRCFKRARTDNVSSPEQLRQHATGKLGMKPQVWTAKKVDSLGYKEAHKKFLADFSEFAETEKSFQAIRDKDFSCLDEQELTFLDYTGSMLTPLSLIDSHTEFLRKTIIANPHSNSLPSEMASGVDERARAAVLNMFHADPSEYTIMWTQNATGALKLVGESYPFGEDGVYMYAPDSHNSVLGVARYAKQYRMFPFVQGSWMWNIPEACKLMTAISHVSKGTNKLVAITGQSNVSGIKHPLGEMVRTAHKNGWDVMLDSAAMAPTSRLNLSEIGVEYACVSFYKMFGYPTGIGALVAKKSALQKLNRPWFSGGTVRMVRSDTEKGLYVIMHKKENAEYFEDGTPNFQMSAAVEEGVRYVQSIGIDRITVHTSSLIRWIGGELRQLYWDEDSLGRTRPLLKFPAMKSDDGCIQGSSLAFAMYTKENKLIPHQLIGNVARERGIAIRTGCFCNPGTGLEFFQSSMHKLSSGKFFEFADGNPAEDILDEFRGIGFIRVSVGFPTTFMDAFKFVSFLKEDILRRPKDISTLTDEWLTKMAPPASLC</sequence>
<keyword evidence="1" id="KW-0472">Membrane</keyword>
<keyword evidence="1" id="KW-0812">Transmembrane</keyword>
<feature type="transmembrane region" description="Helical" evidence="1">
    <location>
        <begin position="20"/>
        <end position="38"/>
    </location>
</feature>
<dbReference type="InterPro" id="IPR000192">
    <property type="entry name" value="Aminotrans_V_dom"/>
</dbReference>
<dbReference type="Gene3D" id="3.40.640.10">
    <property type="entry name" value="Type I PLP-dependent aspartate aminotransferase-like (Major domain)"/>
    <property type="match status" value="1"/>
</dbReference>
<dbReference type="PANTHER" id="PTHR14237">
    <property type="entry name" value="MOLYBDOPTERIN COFACTOR SULFURASE MOSC"/>
    <property type="match status" value="1"/>
</dbReference>
<evidence type="ECO:0000313" key="4">
    <source>
        <dbReference type="EMBL" id="CAD8389280.1"/>
    </source>
</evidence>
<accession>A0A6T6K4P7</accession>
<evidence type="ECO:0000259" key="2">
    <source>
        <dbReference type="Pfam" id="PF00266"/>
    </source>
</evidence>
<dbReference type="InterPro" id="IPR015421">
    <property type="entry name" value="PyrdxlP-dep_Trfase_major"/>
</dbReference>
<keyword evidence="1" id="KW-1133">Transmembrane helix</keyword>
<dbReference type="InterPro" id="IPR015424">
    <property type="entry name" value="PyrdxlP-dep_Trfase"/>
</dbReference>
<dbReference type="GO" id="GO:0008265">
    <property type="term" value="F:molybdenum cofactor sulfurtransferase activity"/>
    <property type="evidence" value="ECO:0007669"/>
    <property type="project" value="TreeGrafter"/>
</dbReference>
<feature type="domain" description="Aminotransferase class V" evidence="2">
    <location>
        <begin position="166"/>
        <end position="469"/>
    </location>
</feature>
<dbReference type="GO" id="GO:0043545">
    <property type="term" value="P:molybdopterin cofactor metabolic process"/>
    <property type="evidence" value="ECO:0007669"/>
    <property type="project" value="TreeGrafter"/>
</dbReference>
<dbReference type="EMBL" id="HBEK01000128">
    <property type="protein sequence ID" value="CAD8389278.1"/>
    <property type="molecule type" value="Transcribed_RNA"/>
</dbReference>
<protein>
    <recommendedName>
        <fullName evidence="2">Aminotransferase class V domain-containing protein</fullName>
    </recommendedName>
</protein>
<dbReference type="SUPFAM" id="SSF53383">
    <property type="entry name" value="PLP-dependent transferases"/>
    <property type="match status" value="1"/>
</dbReference>
<proteinExistence type="predicted"/>
<name>A0A6T6K4P7_9RHOD</name>
<evidence type="ECO:0000256" key="1">
    <source>
        <dbReference type="SAM" id="Phobius"/>
    </source>
</evidence>